<gene>
    <name evidence="3" type="ORF">FSP39_007755</name>
</gene>
<keyword evidence="4" id="KW-1185">Reference proteome</keyword>
<dbReference type="InterPro" id="IPR051760">
    <property type="entry name" value="KMT5A"/>
</dbReference>
<dbReference type="AlphaFoldDB" id="A0AA88XFG0"/>
<reference evidence="3" key="1">
    <citation type="submission" date="2019-08" db="EMBL/GenBank/DDBJ databases">
        <title>The improved chromosome-level genome for the pearl oyster Pinctada fucata martensii using PacBio sequencing and Hi-C.</title>
        <authorList>
            <person name="Zheng Z."/>
        </authorList>
    </citation>
    <scope>NUCLEOTIDE SEQUENCE</scope>
    <source>
        <strain evidence="3">ZZ-2019</strain>
        <tissue evidence="3">Adductor muscle</tissue>
    </source>
</reference>
<dbReference type="InterPro" id="IPR046341">
    <property type="entry name" value="SET_dom_sf"/>
</dbReference>
<evidence type="ECO:0000256" key="1">
    <source>
        <dbReference type="SAM" id="MobiDB-lite"/>
    </source>
</evidence>
<feature type="compositionally biased region" description="Basic and acidic residues" evidence="1">
    <location>
        <begin position="1"/>
        <end position="12"/>
    </location>
</feature>
<dbReference type="GO" id="GO:0043516">
    <property type="term" value="P:regulation of DNA damage response, signal transduction by p53 class mediator"/>
    <property type="evidence" value="ECO:0007669"/>
    <property type="project" value="TreeGrafter"/>
</dbReference>
<dbReference type="Gene3D" id="2.170.270.10">
    <property type="entry name" value="SET domain"/>
    <property type="match status" value="1"/>
</dbReference>
<feature type="compositionally biased region" description="Pro residues" evidence="1">
    <location>
        <begin position="47"/>
        <end position="64"/>
    </location>
</feature>
<dbReference type="Proteomes" id="UP001186944">
    <property type="component" value="Unassembled WGS sequence"/>
</dbReference>
<proteinExistence type="predicted"/>
<evidence type="ECO:0000259" key="2">
    <source>
        <dbReference type="PROSITE" id="PS50280"/>
    </source>
</evidence>
<dbReference type="PANTHER" id="PTHR46167:SF1">
    <property type="entry name" value="N-LYSINE METHYLTRANSFERASE KMT5A"/>
    <property type="match status" value="1"/>
</dbReference>
<accession>A0AA88XFG0</accession>
<dbReference type="Pfam" id="PF00856">
    <property type="entry name" value="SET"/>
    <property type="match status" value="1"/>
</dbReference>
<name>A0AA88XFG0_PINIB</name>
<evidence type="ECO:0000313" key="3">
    <source>
        <dbReference type="EMBL" id="KAK3084076.1"/>
    </source>
</evidence>
<sequence>MYDFYEGKDRHVLSKAVPSDPTSGECDESATEDRTPPPSTSKRREPPTPPPVTTGRRPPPPPPDTIYENTEENSIPAPPTPPRPSRLPTSPPPRPSRLPTSPPRPSRLPTSPIPRPSRLTTSPPPRPSRLPTAPTLPPRNENGTPSKKNTPRKRKAPAAILELSRTISAKLRNGGSLANVELPSEGDIREEYHLSKPQAEQVRRKLRYMRKLDIIQEMAEKFINKEKRRLKPKKTLDRIPIIDQKDVDRENYGVKIELNLVQRKMMEILAITKNAEIKLEDLLETQKWSNLDIIAVPEKGEGVFTRDRTFKKGQVVCDYHGIHRNKKAAETIAKEMEGGAGNYMFYYRTPKGESKCVDASTYPCGCHDMSYGRWINHSCKKDNLTPTLQMVDGKNHILLIAKVDIPPNTELLFNNGVRCGINKEKISWLKE</sequence>
<dbReference type="GO" id="GO:0042799">
    <property type="term" value="F:histone H4K20 methyltransferase activity"/>
    <property type="evidence" value="ECO:0007669"/>
    <property type="project" value="TreeGrafter"/>
</dbReference>
<feature type="compositionally biased region" description="Pro residues" evidence="1">
    <location>
        <begin position="76"/>
        <end position="115"/>
    </location>
</feature>
<dbReference type="EMBL" id="VSWD01000013">
    <property type="protein sequence ID" value="KAK3084076.1"/>
    <property type="molecule type" value="Genomic_DNA"/>
</dbReference>
<feature type="region of interest" description="Disordered" evidence="1">
    <location>
        <begin position="1"/>
        <end position="156"/>
    </location>
</feature>
<dbReference type="InterPro" id="IPR001214">
    <property type="entry name" value="SET_dom"/>
</dbReference>
<protein>
    <recommendedName>
        <fullName evidence="2">SET domain-containing protein</fullName>
    </recommendedName>
</protein>
<dbReference type="GO" id="GO:0006357">
    <property type="term" value="P:regulation of transcription by RNA polymerase II"/>
    <property type="evidence" value="ECO:0007669"/>
    <property type="project" value="TreeGrafter"/>
</dbReference>
<dbReference type="SMART" id="SM00317">
    <property type="entry name" value="SET"/>
    <property type="match status" value="1"/>
</dbReference>
<dbReference type="GO" id="GO:0005700">
    <property type="term" value="C:polytene chromosome"/>
    <property type="evidence" value="ECO:0007669"/>
    <property type="project" value="TreeGrafter"/>
</dbReference>
<dbReference type="PANTHER" id="PTHR46167">
    <property type="entry name" value="N-LYSINE METHYLTRANSFERASE KMT5A"/>
    <property type="match status" value="1"/>
</dbReference>
<comment type="caution">
    <text evidence="3">The sequence shown here is derived from an EMBL/GenBank/DDBJ whole genome shotgun (WGS) entry which is preliminary data.</text>
</comment>
<evidence type="ECO:0000313" key="4">
    <source>
        <dbReference type="Proteomes" id="UP001186944"/>
    </source>
</evidence>
<dbReference type="GO" id="GO:0005634">
    <property type="term" value="C:nucleus"/>
    <property type="evidence" value="ECO:0007669"/>
    <property type="project" value="TreeGrafter"/>
</dbReference>
<dbReference type="SUPFAM" id="SSF82199">
    <property type="entry name" value="SET domain"/>
    <property type="match status" value="1"/>
</dbReference>
<feature type="domain" description="SET" evidence="2">
    <location>
        <begin position="289"/>
        <end position="416"/>
    </location>
</feature>
<organism evidence="3 4">
    <name type="scientific">Pinctada imbricata</name>
    <name type="common">Atlantic pearl-oyster</name>
    <name type="synonym">Pinctada martensii</name>
    <dbReference type="NCBI Taxonomy" id="66713"/>
    <lineage>
        <taxon>Eukaryota</taxon>
        <taxon>Metazoa</taxon>
        <taxon>Spiralia</taxon>
        <taxon>Lophotrochozoa</taxon>
        <taxon>Mollusca</taxon>
        <taxon>Bivalvia</taxon>
        <taxon>Autobranchia</taxon>
        <taxon>Pteriomorphia</taxon>
        <taxon>Pterioida</taxon>
        <taxon>Pterioidea</taxon>
        <taxon>Pteriidae</taxon>
        <taxon>Pinctada</taxon>
    </lineage>
</organism>
<dbReference type="PROSITE" id="PS50280">
    <property type="entry name" value="SET"/>
    <property type="match status" value="1"/>
</dbReference>